<dbReference type="InterPro" id="IPR017196">
    <property type="entry name" value="ECF_substrate-spec_UCP037395"/>
</dbReference>
<protein>
    <submittedName>
        <fullName evidence="2">ECF transporter S component</fullName>
    </submittedName>
</protein>
<accession>A0ABU6KF79</accession>
<proteinExistence type="predicted"/>
<name>A0ABU6KF79_9BACI</name>
<feature type="transmembrane region" description="Helical" evidence="1">
    <location>
        <begin position="152"/>
        <end position="175"/>
    </location>
</feature>
<gene>
    <name evidence="2" type="ORF">QGM71_06140</name>
</gene>
<feature type="transmembrane region" description="Helical" evidence="1">
    <location>
        <begin position="30"/>
        <end position="47"/>
    </location>
</feature>
<keyword evidence="1" id="KW-1133">Transmembrane helix</keyword>
<evidence type="ECO:0000313" key="2">
    <source>
        <dbReference type="EMBL" id="MEC5423079.1"/>
    </source>
</evidence>
<evidence type="ECO:0000313" key="3">
    <source>
        <dbReference type="Proteomes" id="UP001335737"/>
    </source>
</evidence>
<dbReference type="RefSeq" id="WP_327606645.1">
    <property type="nucleotide sequence ID" value="NZ_JARZFX010000002.1"/>
</dbReference>
<feature type="transmembrane region" description="Helical" evidence="1">
    <location>
        <begin position="59"/>
        <end position="76"/>
    </location>
</feature>
<dbReference type="PIRSF" id="PIRSF037395">
    <property type="entry name" value="UCP037395_ABCper"/>
    <property type="match status" value="1"/>
</dbReference>
<sequence>MENTKGLLIVLSIILFVVLVGFTLFNTQHYILLSLLIMSASFMPFMIRFTHQKLTSRELVMLAVLGAIAAVSRVPFASLPSIQPTTFVIIVAAIALGPQSGFVIGVLAAIVSNLFLGQGPWTPWQMYSWGMIGLIAGLLQKRWVMTNMIGRCMYGLIVGFLFGWVMNLWFILGVIQEVNWIAILLYYSASFGFDLAHALSNVFFLLLFSASWIKILERFKRKYGLFK</sequence>
<feature type="transmembrane region" description="Helical" evidence="1">
    <location>
        <begin position="88"/>
        <end position="112"/>
    </location>
</feature>
<dbReference type="Gene3D" id="1.10.1760.20">
    <property type="match status" value="1"/>
</dbReference>
<keyword evidence="1" id="KW-0472">Membrane</keyword>
<feature type="transmembrane region" description="Helical" evidence="1">
    <location>
        <begin position="195"/>
        <end position="213"/>
    </location>
</feature>
<evidence type="ECO:0000256" key="1">
    <source>
        <dbReference type="SAM" id="Phobius"/>
    </source>
</evidence>
<keyword evidence="1" id="KW-0812">Transmembrane</keyword>
<dbReference type="Proteomes" id="UP001335737">
    <property type="component" value="Unassembled WGS sequence"/>
</dbReference>
<keyword evidence="3" id="KW-1185">Reference proteome</keyword>
<feature type="transmembrane region" description="Helical" evidence="1">
    <location>
        <begin position="124"/>
        <end position="140"/>
    </location>
</feature>
<dbReference type="InterPro" id="IPR024529">
    <property type="entry name" value="ECF_trnsprt_substrate-spec"/>
</dbReference>
<dbReference type="Pfam" id="PF12822">
    <property type="entry name" value="ECF_trnsprt"/>
    <property type="match status" value="1"/>
</dbReference>
<feature type="transmembrane region" description="Helical" evidence="1">
    <location>
        <begin position="6"/>
        <end position="25"/>
    </location>
</feature>
<organism evidence="2 3">
    <name type="scientific">Virgibacillus tibetensis</name>
    <dbReference type="NCBI Taxonomy" id="3042313"/>
    <lineage>
        <taxon>Bacteria</taxon>
        <taxon>Bacillati</taxon>
        <taxon>Bacillota</taxon>
        <taxon>Bacilli</taxon>
        <taxon>Bacillales</taxon>
        <taxon>Bacillaceae</taxon>
        <taxon>Virgibacillus</taxon>
    </lineage>
</organism>
<comment type="caution">
    <text evidence="2">The sequence shown here is derived from an EMBL/GenBank/DDBJ whole genome shotgun (WGS) entry which is preliminary data.</text>
</comment>
<dbReference type="EMBL" id="JARZFX010000002">
    <property type="protein sequence ID" value="MEC5423079.1"/>
    <property type="molecule type" value="Genomic_DNA"/>
</dbReference>
<reference evidence="2 3" key="1">
    <citation type="journal article" date="2024" name="Int. J. Syst. Evol. Microbiol.">
        <title>Virgibacillus tibetensis sp. nov., isolated from salt lake on the Tibetan Plateau of China.</title>
        <authorList>
            <person name="Phurbu D."/>
            <person name="Liu Z.-X."/>
            <person name="Wang R."/>
            <person name="Zheng Y.-Y."/>
            <person name="Liu H.-C."/>
            <person name="Zhou Y.-G."/>
            <person name="Yu Y.-J."/>
            <person name="Li A.-H."/>
        </authorList>
    </citation>
    <scope>NUCLEOTIDE SEQUENCE [LARGE SCALE GENOMIC DNA]</scope>
    <source>
        <strain evidence="2 3">C22-A2</strain>
    </source>
</reference>